<dbReference type="eggNOG" id="COG0778">
    <property type="taxonomic scope" value="Bacteria"/>
</dbReference>
<dbReference type="Proteomes" id="UP000070533">
    <property type="component" value="Unassembled WGS sequence"/>
</dbReference>
<evidence type="ECO:0000313" key="8">
    <source>
        <dbReference type="Proteomes" id="UP000070533"/>
    </source>
</evidence>
<keyword evidence="3" id="KW-0285">Flavoprotein</keyword>
<evidence type="ECO:0000256" key="2">
    <source>
        <dbReference type="ARBA" id="ARBA00007118"/>
    </source>
</evidence>
<evidence type="ECO:0000256" key="3">
    <source>
        <dbReference type="ARBA" id="ARBA00022630"/>
    </source>
</evidence>
<keyword evidence="5" id="KW-0560">Oxidoreductase</keyword>
<dbReference type="Pfam" id="PF00881">
    <property type="entry name" value="Nitroreductase"/>
    <property type="match status" value="2"/>
</dbReference>
<reference evidence="8" key="1">
    <citation type="submission" date="2016-01" db="EMBL/GenBank/DDBJ databases">
        <authorList>
            <person name="Mitreva M."/>
            <person name="Pepin K.H."/>
            <person name="Mihindukulasuriya K.A."/>
            <person name="Fulton R."/>
            <person name="Fronick C."/>
            <person name="O'Laughlin M."/>
            <person name="Miner T."/>
            <person name="Herter B."/>
            <person name="Rosa B.A."/>
            <person name="Cordes M."/>
            <person name="Tomlinson C."/>
            <person name="Wollam A."/>
            <person name="Palsikar V.B."/>
            <person name="Mardis E.R."/>
            <person name="Wilson R.K."/>
        </authorList>
    </citation>
    <scope>NUCLEOTIDE SEQUENCE [LARGE SCALE GENOMIC DNA]</scope>
    <source>
        <strain evidence="8">MJR7716</strain>
    </source>
</reference>
<gene>
    <name evidence="7" type="ORF">HMPREF3226_02843</name>
</gene>
<keyword evidence="8" id="KW-1185">Reference proteome</keyword>
<comment type="similarity">
    <text evidence="2">Belongs to the nitroreductase family.</text>
</comment>
<evidence type="ECO:0000313" key="7">
    <source>
        <dbReference type="EMBL" id="KXA31992.1"/>
    </source>
</evidence>
<evidence type="ECO:0000256" key="1">
    <source>
        <dbReference type="ARBA" id="ARBA00001917"/>
    </source>
</evidence>
<dbReference type="SUPFAM" id="SSF55469">
    <property type="entry name" value="FMN-dependent nitroreductase-like"/>
    <property type="match status" value="1"/>
</dbReference>
<dbReference type="InterPro" id="IPR029479">
    <property type="entry name" value="Nitroreductase"/>
</dbReference>
<dbReference type="Gene3D" id="3.40.109.10">
    <property type="entry name" value="NADH Oxidase"/>
    <property type="match status" value="1"/>
</dbReference>
<dbReference type="PANTHER" id="PTHR43673">
    <property type="entry name" value="NAD(P)H NITROREDUCTASE YDGI-RELATED"/>
    <property type="match status" value="1"/>
</dbReference>
<evidence type="ECO:0000259" key="6">
    <source>
        <dbReference type="Pfam" id="PF00881"/>
    </source>
</evidence>
<dbReference type="PATRIC" id="fig|28128.5.peg.2928"/>
<name>A0A133PSZ4_9BACT</name>
<dbReference type="InterPro" id="IPR000415">
    <property type="entry name" value="Nitroreductase-like"/>
</dbReference>
<evidence type="ECO:0000256" key="4">
    <source>
        <dbReference type="ARBA" id="ARBA00022643"/>
    </source>
</evidence>
<proteinExistence type="inferred from homology"/>
<organism evidence="7 8">
    <name type="scientific">Prevotella corporis</name>
    <dbReference type="NCBI Taxonomy" id="28128"/>
    <lineage>
        <taxon>Bacteria</taxon>
        <taxon>Pseudomonadati</taxon>
        <taxon>Bacteroidota</taxon>
        <taxon>Bacteroidia</taxon>
        <taxon>Bacteroidales</taxon>
        <taxon>Prevotellaceae</taxon>
        <taxon>Prevotella</taxon>
    </lineage>
</organism>
<sequence>MKNFLELCEARFAARKFTDEPVSDDDIEFLKTAVRLAPSAANCQPWRFLIVRSDEGRAKLRQCYSRAWFKTAPMYLVAFKSIAECWVRHDDGKLYADFDLGIAVEHFCLAAAERGLGSCCVAHYDTRKLRDLFPEDGLEAVAIVPFGHVAADCERTPKVRKSMADIFREV</sequence>
<dbReference type="STRING" id="28128.HMPREF3226_02843"/>
<dbReference type="PANTHER" id="PTHR43673:SF2">
    <property type="entry name" value="NITROREDUCTASE"/>
    <property type="match status" value="1"/>
</dbReference>
<dbReference type="CDD" id="cd20609">
    <property type="entry name" value="nitroreductase"/>
    <property type="match status" value="1"/>
</dbReference>
<comment type="cofactor">
    <cofactor evidence="1">
        <name>FMN</name>
        <dbReference type="ChEBI" id="CHEBI:58210"/>
    </cofactor>
</comment>
<keyword evidence="4" id="KW-0288">FMN</keyword>
<dbReference type="EMBL" id="LRQG01000263">
    <property type="protein sequence ID" value="KXA31992.1"/>
    <property type="molecule type" value="Genomic_DNA"/>
</dbReference>
<accession>A0A133PSZ4</accession>
<feature type="domain" description="Nitroreductase" evidence="6">
    <location>
        <begin position="63"/>
        <end position="148"/>
    </location>
</feature>
<feature type="domain" description="Nitroreductase" evidence="6">
    <location>
        <begin position="10"/>
        <end position="61"/>
    </location>
</feature>
<dbReference type="GO" id="GO:0016491">
    <property type="term" value="F:oxidoreductase activity"/>
    <property type="evidence" value="ECO:0007669"/>
    <property type="project" value="UniProtKB-KW"/>
</dbReference>
<comment type="caution">
    <text evidence="7">The sequence shown here is derived from an EMBL/GenBank/DDBJ whole genome shotgun (WGS) entry which is preliminary data.</text>
</comment>
<dbReference type="AlphaFoldDB" id="A0A133PSZ4"/>
<protein>
    <submittedName>
        <fullName evidence="7">Nitroreductase family protein</fullName>
    </submittedName>
</protein>
<dbReference type="RefSeq" id="WP_025875303.1">
    <property type="nucleotide sequence ID" value="NZ_BAAAXP010000019.1"/>
</dbReference>
<evidence type="ECO:0000256" key="5">
    <source>
        <dbReference type="ARBA" id="ARBA00023002"/>
    </source>
</evidence>
<dbReference type="OrthoDB" id="9809288at2"/>